<protein>
    <recommendedName>
        <fullName evidence="3">DUF2007 domain-containing protein</fullName>
    </recommendedName>
</protein>
<proteinExistence type="predicted"/>
<gene>
    <name evidence="1" type="ORF">CKO31_16355</name>
</gene>
<dbReference type="RefSeq" id="WP_200239718.1">
    <property type="nucleotide sequence ID" value="NZ_NRRV01000044.1"/>
</dbReference>
<accession>A0ABS1CK58</accession>
<organism evidence="1 2">
    <name type="scientific">Thiohalocapsa halophila</name>
    <dbReference type="NCBI Taxonomy" id="69359"/>
    <lineage>
        <taxon>Bacteria</taxon>
        <taxon>Pseudomonadati</taxon>
        <taxon>Pseudomonadota</taxon>
        <taxon>Gammaproteobacteria</taxon>
        <taxon>Chromatiales</taxon>
        <taxon>Chromatiaceae</taxon>
        <taxon>Thiohalocapsa</taxon>
    </lineage>
</organism>
<reference evidence="1 2" key="1">
    <citation type="journal article" date="2020" name="Microorganisms">
        <title>Osmotic Adaptation and Compatible Solute Biosynthesis of Phototrophic Bacteria as Revealed from Genome Analyses.</title>
        <authorList>
            <person name="Imhoff J.F."/>
            <person name="Rahn T."/>
            <person name="Kunzel S."/>
            <person name="Keller A."/>
            <person name="Neulinger S.C."/>
        </authorList>
    </citation>
    <scope>NUCLEOTIDE SEQUENCE [LARGE SCALE GENOMIC DNA]</scope>
    <source>
        <strain evidence="1 2">DSM 6210</strain>
    </source>
</reference>
<comment type="caution">
    <text evidence="1">The sequence shown here is derived from an EMBL/GenBank/DDBJ whole genome shotgun (WGS) entry which is preliminary data.</text>
</comment>
<name>A0ABS1CK58_9GAMM</name>
<keyword evidence="2" id="KW-1185">Reference proteome</keyword>
<dbReference type="Proteomes" id="UP000748752">
    <property type="component" value="Unassembled WGS sequence"/>
</dbReference>
<evidence type="ECO:0000313" key="1">
    <source>
        <dbReference type="EMBL" id="MBK1632282.1"/>
    </source>
</evidence>
<sequence>MAEIITAVYASADTLTNVRNDLVSVGIPQEKIRISHDKNQVQVMGPESAEAEIEEILKRHEPTELHTS</sequence>
<evidence type="ECO:0000313" key="2">
    <source>
        <dbReference type="Proteomes" id="UP000748752"/>
    </source>
</evidence>
<dbReference type="EMBL" id="NRRV01000044">
    <property type="protein sequence ID" value="MBK1632282.1"/>
    <property type="molecule type" value="Genomic_DNA"/>
</dbReference>
<evidence type="ECO:0008006" key="3">
    <source>
        <dbReference type="Google" id="ProtNLM"/>
    </source>
</evidence>